<accession>A0AAD9YXS5</accession>
<sequence length="174" mass="19257">MRVVKIGDIRKEDMTILMAAEYTWCQVEPATAILCACVVTYRHLFTNLPVNFSKASSLFSKSGTGSKGSRHDGWKDLEDEPNEQLQWPVGKDIQGGDDYRLQQLNAKATKDGLHIVNVDSLPSDKNDPYTYTGSPRSLDILDARAKGAKGAKAPYHAPSFEVTEDRAVKVHVFS</sequence>
<evidence type="ECO:0000256" key="1">
    <source>
        <dbReference type="SAM" id="MobiDB-lite"/>
    </source>
</evidence>
<dbReference type="EMBL" id="JASNWA010000011">
    <property type="protein sequence ID" value="KAK3167271.1"/>
    <property type="molecule type" value="Genomic_DNA"/>
</dbReference>
<dbReference type="AlphaFoldDB" id="A0AAD9YXS5"/>
<evidence type="ECO:0000313" key="2">
    <source>
        <dbReference type="EMBL" id="KAK3167271.1"/>
    </source>
</evidence>
<organism evidence="2 3">
    <name type="scientific">Lepraria neglecta</name>
    <dbReference type="NCBI Taxonomy" id="209136"/>
    <lineage>
        <taxon>Eukaryota</taxon>
        <taxon>Fungi</taxon>
        <taxon>Dikarya</taxon>
        <taxon>Ascomycota</taxon>
        <taxon>Pezizomycotina</taxon>
        <taxon>Lecanoromycetes</taxon>
        <taxon>OSLEUM clade</taxon>
        <taxon>Lecanoromycetidae</taxon>
        <taxon>Lecanorales</taxon>
        <taxon>Lecanorineae</taxon>
        <taxon>Stereocaulaceae</taxon>
        <taxon>Lepraria</taxon>
    </lineage>
</organism>
<keyword evidence="3" id="KW-1185">Reference proteome</keyword>
<dbReference type="Proteomes" id="UP001276659">
    <property type="component" value="Unassembled WGS sequence"/>
</dbReference>
<evidence type="ECO:0000313" key="3">
    <source>
        <dbReference type="Proteomes" id="UP001276659"/>
    </source>
</evidence>
<gene>
    <name evidence="2" type="ORF">OEA41_010397</name>
</gene>
<feature type="region of interest" description="Disordered" evidence="1">
    <location>
        <begin position="59"/>
        <end position="80"/>
    </location>
</feature>
<protein>
    <submittedName>
        <fullName evidence="2">Uncharacterized protein</fullName>
    </submittedName>
</protein>
<proteinExistence type="predicted"/>
<reference evidence="2" key="1">
    <citation type="submission" date="2022-11" db="EMBL/GenBank/DDBJ databases">
        <title>Chromosomal genome sequence assembly and mating type (MAT) locus characterization of the leprose asexual lichenized fungus Lepraria neglecta (Nyl.) Erichsen.</title>
        <authorList>
            <person name="Allen J.L."/>
            <person name="Pfeffer B."/>
        </authorList>
    </citation>
    <scope>NUCLEOTIDE SEQUENCE</scope>
    <source>
        <strain evidence="2">Allen 5258</strain>
    </source>
</reference>
<name>A0AAD9YXS5_9LECA</name>
<comment type="caution">
    <text evidence="2">The sequence shown here is derived from an EMBL/GenBank/DDBJ whole genome shotgun (WGS) entry which is preliminary data.</text>
</comment>